<dbReference type="PROSITE" id="PS50005">
    <property type="entry name" value="TPR"/>
    <property type="match status" value="1"/>
</dbReference>
<dbReference type="SMART" id="SM00138">
    <property type="entry name" value="MeTrc"/>
    <property type="match status" value="1"/>
</dbReference>
<gene>
    <name evidence="7" type="ORF">GNH96_04720</name>
</gene>
<reference evidence="8" key="1">
    <citation type="submission" date="2019-12" db="EMBL/GenBank/DDBJ databases">
        <authorList>
            <person name="Awala S.I."/>
            <person name="Rhee S.K."/>
        </authorList>
    </citation>
    <scope>NUCLEOTIDE SEQUENCE [LARGE SCALE GENOMIC DNA]</scope>
    <source>
        <strain evidence="8">IM1</strain>
    </source>
</reference>
<dbReference type="Pfam" id="PF01739">
    <property type="entry name" value="CheR"/>
    <property type="match status" value="1"/>
</dbReference>
<dbReference type="GO" id="GO:0008757">
    <property type="term" value="F:S-adenosylmethionine-dependent methyltransferase activity"/>
    <property type="evidence" value="ECO:0007669"/>
    <property type="project" value="InterPro"/>
</dbReference>
<dbReference type="PANTHER" id="PTHR24422">
    <property type="entry name" value="CHEMOTAXIS PROTEIN METHYLTRANSFERASE"/>
    <property type="match status" value="1"/>
</dbReference>
<dbReference type="Gene3D" id="1.25.40.10">
    <property type="entry name" value="Tetratricopeptide repeat domain"/>
    <property type="match status" value="1"/>
</dbReference>
<evidence type="ECO:0000256" key="3">
    <source>
        <dbReference type="ARBA" id="ARBA00022691"/>
    </source>
</evidence>
<sequence length="429" mass="46528">MCRGGAVRLIAGSGWVRDWLAAAGLESRALGEAAIECALKRRLDATGYDAAAYPARLAADAEERARLLEAVLVPETWFFREPPAFEALAEFAARHRSERRPGPFRVLSLGCSTGEEPWSIAIALREAGMKRGDFRVEALDLSAGAIDTASAGIYGGRSFRNPGDGLWRSRYFDETGHRRYRVKEGLRGDVEFRVAHLGEAGWGDGDQRYHAVFCRNVLIYLKADLRARIIARCREALTPGGLLVLGHADGIGGLDHGFRRHGAAGAFSWVRQDSTEAETPRPAPSRLAPSQQARCGASTGAAEGRTSSRPDAPVGTLKEPAQVAALGDGTTLSAARALADRGDYTGSERLCRDYLVSHPHDPEVHALLGIIMSASNREEEALKYFRQALYLAPSHGESLLHMAALHERRGEGERARHFRNRSAAGEGGQ</sequence>
<dbReference type="PANTHER" id="PTHR24422:SF19">
    <property type="entry name" value="CHEMOTAXIS PROTEIN METHYLTRANSFERASE"/>
    <property type="match status" value="1"/>
</dbReference>
<keyword evidence="2" id="KW-0808">Transferase</keyword>
<dbReference type="PROSITE" id="PS50123">
    <property type="entry name" value="CHER"/>
    <property type="match status" value="1"/>
</dbReference>
<dbReference type="Gene3D" id="3.40.50.150">
    <property type="entry name" value="Vaccinia Virus protein VP39"/>
    <property type="match status" value="1"/>
</dbReference>
<dbReference type="GO" id="GO:0032259">
    <property type="term" value="P:methylation"/>
    <property type="evidence" value="ECO:0007669"/>
    <property type="project" value="UniProtKB-KW"/>
</dbReference>
<feature type="repeat" description="TPR" evidence="4">
    <location>
        <begin position="362"/>
        <end position="395"/>
    </location>
</feature>
<name>A0A858Q6J6_9GAMM</name>
<accession>A0A858Q6J6</accession>
<dbReference type="KEGG" id="metu:GNH96_04720"/>
<keyword evidence="4" id="KW-0802">TPR repeat</keyword>
<keyword evidence="1" id="KW-0489">Methyltransferase</keyword>
<evidence type="ECO:0000259" key="6">
    <source>
        <dbReference type="PROSITE" id="PS50123"/>
    </source>
</evidence>
<dbReference type="InterPro" id="IPR011990">
    <property type="entry name" value="TPR-like_helical_dom_sf"/>
</dbReference>
<keyword evidence="3" id="KW-0949">S-adenosyl-L-methionine</keyword>
<dbReference type="InterPro" id="IPR019734">
    <property type="entry name" value="TPR_rpt"/>
</dbReference>
<dbReference type="AlphaFoldDB" id="A0A858Q6J6"/>
<evidence type="ECO:0000256" key="4">
    <source>
        <dbReference type="PROSITE-ProRule" id="PRU00339"/>
    </source>
</evidence>
<feature type="domain" description="CheR-type methyltransferase" evidence="6">
    <location>
        <begin position="23"/>
        <end position="262"/>
    </location>
</feature>
<feature type="region of interest" description="Disordered" evidence="5">
    <location>
        <begin position="270"/>
        <end position="316"/>
    </location>
</feature>
<dbReference type="PRINTS" id="PR00996">
    <property type="entry name" value="CHERMTFRASE"/>
</dbReference>
<dbReference type="Proteomes" id="UP000503004">
    <property type="component" value="Chromosome"/>
</dbReference>
<dbReference type="SUPFAM" id="SSF53335">
    <property type="entry name" value="S-adenosyl-L-methionine-dependent methyltransferases"/>
    <property type="match status" value="1"/>
</dbReference>
<dbReference type="InterPro" id="IPR000780">
    <property type="entry name" value="CheR_MeTrfase"/>
</dbReference>
<dbReference type="SUPFAM" id="SSF48452">
    <property type="entry name" value="TPR-like"/>
    <property type="match status" value="1"/>
</dbReference>
<dbReference type="InterPro" id="IPR022642">
    <property type="entry name" value="CheR_C"/>
</dbReference>
<keyword evidence="8" id="KW-1185">Reference proteome</keyword>
<evidence type="ECO:0000256" key="2">
    <source>
        <dbReference type="ARBA" id="ARBA00022679"/>
    </source>
</evidence>
<dbReference type="InterPro" id="IPR029063">
    <property type="entry name" value="SAM-dependent_MTases_sf"/>
</dbReference>
<dbReference type="EMBL" id="CP046565">
    <property type="protein sequence ID" value="QJD29336.1"/>
    <property type="molecule type" value="Genomic_DNA"/>
</dbReference>
<dbReference type="CDD" id="cd02440">
    <property type="entry name" value="AdoMet_MTases"/>
    <property type="match status" value="1"/>
</dbReference>
<evidence type="ECO:0000313" key="8">
    <source>
        <dbReference type="Proteomes" id="UP000503004"/>
    </source>
</evidence>
<feature type="region of interest" description="Disordered" evidence="5">
    <location>
        <begin position="410"/>
        <end position="429"/>
    </location>
</feature>
<organism evidence="7 8">
    <name type="scientific">Methylococcus geothermalis</name>
    <dbReference type="NCBI Taxonomy" id="2681310"/>
    <lineage>
        <taxon>Bacteria</taxon>
        <taxon>Pseudomonadati</taxon>
        <taxon>Pseudomonadota</taxon>
        <taxon>Gammaproteobacteria</taxon>
        <taxon>Methylococcales</taxon>
        <taxon>Methylococcaceae</taxon>
        <taxon>Methylococcus</taxon>
    </lineage>
</organism>
<evidence type="ECO:0000313" key="7">
    <source>
        <dbReference type="EMBL" id="QJD29336.1"/>
    </source>
</evidence>
<evidence type="ECO:0000256" key="5">
    <source>
        <dbReference type="SAM" id="MobiDB-lite"/>
    </source>
</evidence>
<proteinExistence type="predicted"/>
<protein>
    <recommendedName>
        <fullName evidence="6">CheR-type methyltransferase domain-containing protein</fullName>
    </recommendedName>
</protein>
<dbReference type="InterPro" id="IPR050903">
    <property type="entry name" value="Bact_Chemotaxis_MeTrfase"/>
</dbReference>
<evidence type="ECO:0000256" key="1">
    <source>
        <dbReference type="ARBA" id="ARBA00022603"/>
    </source>
</evidence>